<keyword evidence="5" id="KW-1185">Reference proteome</keyword>
<dbReference type="RefSeq" id="WP_106315067.1">
    <property type="nucleotide sequence ID" value="NZ_BOMO01000028.1"/>
</dbReference>
<organism evidence="4 5">
    <name type="scientific">Actinoplanes italicus</name>
    <dbReference type="NCBI Taxonomy" id="113567"/>
    <lineage>
        <taxon>Bacteria</taxon>
        <taxon>Bacillati</taxon>
        <taxon>Actinomycetota</taxon>
        <taxon>Actinomycetes</taxon>
        <taxon>Micromonosporales</taxon>
        <taxon>Micromonosporaceae</taxon>
        <taxon>Actinoplanes</taxon>
    </lineage>
</organism>
<comment type="caution">
    <text evidence="4">The sequence shown here is derived from an EMBL/GenBank/DDBJ whole genome shotgun (WGS) entry which is preliminary data.</text>
</comment>
<keyword evidence="2" id="KW-0472">Membrane</keyword>
<proteinExistence type="predicted"/>
<feature type="compositionally biased region" description="Low complexity" evidence="1">
    <location>
        <begin position="1"/>
        <end position="29"/>
    </location>
</feature>
<accession>A0A2T0KNH9</accession>
<dbReference type="Proteomes" id="UP000239415">
    <property type="component" value="Unassembled WGS sequence"/>
</dbReference>
<dbReference type="NCBIfam" id="TIGR01167">
    <property type="entry name" value="LPXTG_anchor"/>
    <property type="match status" value="1"/>
</dbReference>
<evidence type="ECO:0000313" key="5">
    <source>
        <dbReference type="Proteomes" id="UP000239415"/>
    </source>
</evidence>
<sequence>MSQSSASPSAISRASPSATATASAGPATPDGEDTGNGDDGGLPVTGSSTGIVAGADGALLLLGGAGYLIGRRRRSRSVAQPT</sequence>
<reference evidence="4 5" key="1">
    <citation type="submission" date="2018-03" db="EMBL/GenBank/DDBJ databases">
        <title>Genomic Encyclopedia of Archaeal and Bacterial Type Strains, Phase II (KMG-II): from individual species to whole genera.</title>
        <authorList>
            <person name="Goeker M."/>
        </authorList>
    </citation>
    <scope>NUCLEOTIDE SEQUENCE [LARGE SCALE GENOMIC DNA]</scope>
    <source>
        <strain evidence="4 5">DSM 43146</strain>
    </source>
</reference>
<feature type="region of interest" description="Disordered" evidence="1">
    <location>
        <begin position="1"/>
        <end position="49"/>
    </location>
</feature>
<keyword evidence="2" id="KW-1133">Transmembrane helix</keyword>
<dbReference type="EMBL" id="PVMZ01000001">
    <property type="protein sequence ID" value="PRX25303.1"/>
    <property type="molecule type" value="Genomic_DNA"/>
</dbReference>
<keyword evidence="2" id="KW-0812">Transmembrane</keyword>
<evidence type="ECO:0000256" key="2">
    <source>
        <dbReference type="SAM" id="Phobius"/>
    </source>
</evidence>
<feature type="signal peptide" evidence="3">
    <location>
        <begin position="1"/>
        <end position="20"/>
    </location>
</feature>
<evidence type="ECO:0000256" key="1">
    <source>
        <dbReference type="SAM" id="MobiDB-lite"/>
    </source>
</evidence>
<evidence type="ECO:0000313" key="4">
    <source>
        <dbReference type="EMBL" id="PRX25303.1"/>
    </source>
</evidence>
<name>A0A2T0KNH9_9ACTN</name>
<keyword evidence="3" id="KW-0732">Signal</keyword>
<protein>
    <submittedName>
        <fullName evidence="4">LPXTG-motif cell wall-anchored protein/predicted secreted protein with PEP-CTERM sorting signal</fullName>
    </submittedName>
</protein>
<evidence type="ECO:0000256" key="3">
    <source>
        <dbReference type="SAM" id="SignalP"/>
    </source>
</evidence>
<dbReference type="AlphaFoldDB" id="A0A2T0KNH9"/>
<gene>
    <name evidence="4" type="ORF">CLV67_10115</name>
</gene>
<feature type="transmembrane region" description="Helical" evidence="2">
    <location>
        <begin position="51"/>
        <end position="70"/>
    </location>
</feature>
<feature type="chain" id="PRO_5039278110" evidence="3">
    <location>
        <begin position="21"/>
        <end position="82"/>
    </location>
</feature>